<organism evidence="3 4">
    <name type="scientific">Cyclotella atomus</name>
    <dbReference type="NCBI Taxonomy" id="382360"/>
    <lineage>
        <taxon>Eukaryota</taxon>
        <taxon>Sar</taxon>
        <taxon>Stramenopiles</taxon>
        <taxon>Ochrophyta</taxon>
        <taxon>Bacillariophyta</taxon>
        <taxon>Coscinodiscophyceae</taxon>
        <taxon>Thalassiosirophycidae</taxon>
        <taxon>Stephanodiscales</taxon>
        <taxon>Stephanodiscaceae</taxon>
        <taxon>Cyclotella</taxon>
    </lineage>
</organism>
<name>A0ABD3PVL9_9STRA</name>
<evidence type="ECO:0000259" key="2">
    <source>
        <dbReference type="Pfam" id="PF00149"/>
    </source>
</evidence>
<sequence length="764" mass="86258">MTDDYPLNCITDTGDGFSGWFAISNPKQCNDFCYWSTPTDTSNSQEYTVFNTANPHNVTMITNGNVTYYWECVYDSASDNVLTLDAVGERWVDSYRRFVKGETASSATTIMNDGVPFPYLKCQKGSGEELSTWDGELVQSALFWECWIAVCLGVLLVQLIVGGLYWKKRRRRYRMIRSSTGDVSSDSAGIVEPEEKEEIGFHSLQLSESVNDVPPTLDNLSLSSIDRFGVVQESEHLTPRCKLCTPMAAKLCNTASSRNKWKAAIRTLLVLGLNILMAFSIAFSSILLMEINNSPYFLENMRQWTPACSNPDLVCPNGNVDIKNESTKPNRDAAGPFSYLIASDAQLNWFNGEFAQMGLQNLPPACTPTDSCWSCTRKHGQETNLRLKRGWESLMSGNDVGMGTFSGLPVPDTLVMNGDLTAYFHPSEKYAYDSIYKDIRGLENYFPSLGNHDIEHMNGAMYGGDQWWGPPNCNTEHAIGYFKSGFCGQIPNFQSDRIVRYDASSLAYSWEEGRYHFVHTHYYPTYEMASMQVRSSMDWLDNDLAMARDAGFTTVMFIHAANYLNPAMEKVILGKNVVAIIAGHDHRCFHRKCEGIYPIHEDQLESGLQVEKCIPAAYDTCEILNGENLVYVKDVDLNNVDLPQKKLENRERTDQPLCPKPAPFYINETDNTLLCRKVRYNHPQFPFNSDTNSSVEFIPMFWSGSASFETFLRADFLDDRIVINAMTLLEDGSVSRYIDANAVPNARYPYHQTEDLAEIVIELQ</sequence>
<keyword evidence="1" id="KW-1133">Transmembrane helix</keyword>
<feature type="transmembrane region" description="Helical" evidence="1">
    <location>
        <begin position="268"/>
        <end position="289"/>
    </location>
</feature>
<proteinExistence type="predicted"/>
<reference evidence="3 4" key="1">
    <citation type="submission" date="2024-10" db="EMBL/GenBank/DDBJ databases">
        <title>Updated reference genomes for cyclostephanoid diatoms.</title>
        <authorList>
            <person name="Roberts W.R."/>
            <person name="Alverson A.J."/>
        </authorList>
    </citation>
    <scope>NUCLEOTIDE SEQUENCE [LARGE SCALE GENOMIC DNA]</scope>
    <source>
        <strain evidence="3 4">AJA010-31</strain>
    </source>
</reference>
<feature type="transmembrane region" description="Helical" evidence="1">
    <location>
        <begin position="147"/>
        <end position="166"/>
    </location>
</feature>
<dbReference type="InterPro" id="IPR029052">
    <property type="entry name" value="Metallo-depent_PP-like"/>
</dbReference>
<evidence type="ECO:0000256" key="1">
    <source>
        <dbReference type="SAM" id="Phobius"/>
    </source>
</evidence>
<protein>
    <recommendedName>
        <fullName evidence="2">Calcineurin-like phosphoesterase domain-containing protein</fullName>
    </recommendedName>
</protein>
<dbReference type="EMBL" id="JALLPJ020000453">
    <property type="protein sequence ID" value="KAL3791704.1"/>
    <property type="molecule type" value="Genomic_DNA"/>
</dbReference>
<dbReference type="SUPFAM" id="SSF56300">
    <property type="entry name" value="Metallo-dependent phosphatases"/>
    <property type="match status" value="1"/>
</dbReference>
<keyword evidence="1" id="KW-0472">Membrane</keyword>
<dbReference type="InterPro" id="IPR004843">
    <property type="entry name" value="Calcineurin-like_PHP"/>
</dbReference>
<dbReference type="Gene3D" id="3.60.21.10">
    <property type="match status" value="1"/>
</dbReference>
<keyword evidence="4" id="KW-1185">Reference proteome</keyword>
<dbReference type="AlphaFoldDB" id="A0ABD3PVL9"/>
<feature type="domain" description="Calcineurin-like phosphoesterase" evidence="2">
    <location>
        <begin position="411"/>
        <end position="588"/>
    </location>
</feature>
<keyword evidence="1" id="KW-0812">Transmembrane</keyword>
<evidence type="ECO:0000313" key="4">
    <source>
        <dbReference type="Proteomes" id="UP001530400"/>
    </source>
</evidence>
<dbReference type="Pfam" id="PF00149">
    <property type="entry name" value="Metallophos"/>
    <property type="match status" value="1"/>
</dbReference>
<dbReference type="Proteomes" id="UP001530400">
    <property type="component" value="Unassembled WGS sequence"/>
</dbReference>
<evidence type="ECO:0000313" key="3">
    <source>
        <dbReference type="EMBL" id="KAL3791704.1"/>
    </source>
</evidence>
<comment type="caution">
    <text evidence="3">The sequence shown here is derived from an EMBL/GenBank/DDBJ whole genome shotgun (WGS) entry which is preliminary data.</text>
</comment>
<dbReference type="CDD" id="cd00838">
    <property type="entry name" value="MPP_superfamily"/>
    <property type="match status" value="1"/>
</dbReference>
<accession>A0ABD3PVL9</accession>
<gene>
    <name evidence="3" type="ORF">ACHAWO_006266</name>
</gene>